<dbReference type="Gene3D" id="3.40.630.30">
    <property type="match status" value="1"/>
</dbReference>
<dbReference type="PANTHER" id="PTHR43072">
    <property type="entry name" value="N-ACETYLTRANSFERASE"/>
    <property type="match status" value="1"/>
</dbReference>
<dbReference type="PANTHER" id="PTHR43072:SF23">
    <property type="entry name" value="UPF0039 PROTEIN C11D3.02C"/>
    <property type="match status" value="1"/>
</dbReference>
<dbReference type="InterPro" id="IPR000182">
    <property type="entry name" value="GNAT_dom"/>
</dbReference>
<dbReference type="KEGG" id="sfu:Sfum_2004"/>
<dbReference type="InParanoid" id="A0LJT5"/>
<dbReference type="AlphaFoldDB" id="A0LJT5"/>
<evidence type="ECO:0000256" key="1">
    <source>
        <dbReference type="ARBA" id="ARBA00022679"/>
    </source>
</evidence>
<gene>
    <name evidence="4" type="ordered locus">Sfum_2004</name>
</gene>
<accession>A0LJT5</accession>
<organism evidence="4 5">
    <name type="scientific">Syntrophobacter fumaroxidans (strain DSM 10017 / MPOB)</name>
    <dbReference type="NCBI Taxonomy" id="335543"/>
    <lineage>
        <taxon>Bacteria</taxon>
        <taxon>Pseudomonadati</taxon>
        <taxon>Thermodesulfobacteriota</taxon>
        <taxon>Syntrophobacteria</taxon>
        <taxon>Syntrophobacterales</taxon>
        <taxon>Syntrophobacteraceae</taxon>
        <taxon>Syntrophobacter</taxon>
    </lineage>
</organism>
<reference evidence="4 5" key="1">
    <citation type="submission" date="2006-10" db="EMBL/GenBank/DDBJ databases">
        <title>Complete sequence of Syntrophobacter fumaroxidans MPOB.</title>
        <authorList>
            <consortium name="US DOE Joint Genome Institute"/>
            <person name="Copeland A."/>
            <person name="Lucas S."/>
            <person name="Lapidus A."/>
            <person name="Barry K."/>
            <person name="Detter J.C."/>
            <person name="Glavina del Rio T."/>
            <person name="Hammon N."/>
            <person name="Israni S."/>
            <person name="Pitluck S."/>
            <person name="Goltsman E.G."/>
            <person name="Martinez M."/>
            <person name="Schmutz J."/>
            <person name="Larimer F."/>
            <person name="Land M."/>
            <person name="Hauser L."/>
            <person name="Kyrpides N."/>
            <person name="Kim E."/>
            <person name="Boone D.R."/>
            <person name="Brockman F."/>
            <person name="Culley D."/>
            <person name="Ferry J."/>
            <person name="Gunsalus R."/>
            <person name="McInerney M.J."/>
            <person name="Morrison M."/>
            <person name="Plugge C."/>
            <person name="Rohlin L."/>
            <person name="Scholten J."/>
            <person name="Sieber J."/>
            <person name="Stams A.J.M."/>
            <person name="Worm P."/>
            <person name="Henstra A.M."/>
            <person name="Richardson P."/>
        </authorList>
    </citation>
    <scope>NUCLEOTIDE SEQUENCE [LARGE SCALE GENOMIC DNA]</scope>
    <source>
        <strain evidence="5">DSM 10017 / MPOB</strain>
    </source>
</reference>
<proteinExistence type="predicted"/>
<dbReference type="PROSITE" id="PS51186">
    <property type="entry name" value="GNAT"/>
    <property type="match status" value="1"/>
</dbReference>
<dbReference type="CDD" id="cd04301">
    <property type="entry name" value="NAT_SF"/>
    <property type="match status" value="1"/>
</dbReference>
<evidence type="ECO:0000313" key="5">
    <source>
        <dbReference type="Proteomes" id="UP000001784"/>
    </source>
</evidence>
<dbReference type="STRING" id="335543.Sfum_2004"/>
<dbReference type="GO" id="GO:0016747">
    <property type="term" value="F:acyltransferase activity, transferring groups other than amino-acyl groups"/>
    <property type="evidence" value="ECO:0007669"/>
    <property type="project" value="InterPro"/>
</dbReference>
<name>A0LJT5_SYNFM</name>
<keyword evidence="1 4" id="KW-0808">Transferase</keyword>
<evidence type="ECO:0000256" key="2">
    <source>
        <dbReference type="ARBA" id="ARBA00023315"/>
    </source>
</evidence>
<dbReference type="EMBL" id="CP000478">
    <property type="protein sequence ID" value="ABK17687.1"/>
    <property type="molecule type" value="Genomic_DNA"/>
</dbReference>
<dbReference type="Proteomes" id="UP000001784">
    <property type="component" value="Chromosome"/>
</dbReference>
<feature type="domain" description="N-acetyltransferase" evidence="3">
    <location>
        <begin position="3"/>
        <end position="164"/>
    </location>
</feature>
<evidence type="ECO:0000313" key="4">
    <source>
        <dbReference type="EMBL" id="ABK17687.1"/>
    </source>
</evidence>
<evidence type="ECO:0000259" key="3">
    <source>
        <dbReference type="PROSITE" id="PS51186"/>
    </source>
</evidence>
<dbReference type="HOGENOM" id="CLU_013985_4_4_7"/>
<protein>
    <submittedName>
        <fullName evidence="4">GCN5-related N-acetyltransferase</fullName>
    </submittedName>
</protein>
<dbReference type="SUPFAM" id="SSF55729">
    <property type="entry name" value="Acyl-CoA N-acyltransferases (Nat)"/>
    <property type="match status" value="1"/>
</dbReference>
<dbReference type="Pfam" id="PF00583">
    <property type="entry name" value="Acetyltransf_1"/>
    <property type="match status" value="1"/>
</dbReference>
<dbReference type="eggNOG" id="COG1247">
    <property type="taxonomic scope" value="Bacteria"/>
</dbReference>
<dbReference type="RefSeq" id="WP_011698857.1">
    <property type="nucleotide sequence ID" value="NC_008554.1"/>
</dbReference>
<sequence length="164" mass="18938">MEYAFEPITRKHREAVIDIFNHFVVNSYAAYPERPVEYDFFDYLYVEPRDYPAVAVTSETAGIVGFGFMRPYDSDESFKHTAEVTYFILPSHTGKGLGTGMLRLFCDQALHRGIRSLMANISSLNDASISFHLKNGFQEWGRFYRVGSKFGVEFDVLWMEKCLK</sequence>
<dbReference type="FunCoup" id="A0LJT5">
    <property type="interactions" value="31"/>
</dbReference>
<keyword evidence="2" id="KW-0012">Acyltransferase</keyword>
<dbReference type="OrthoDB" id="5459937at2"/>
<keyword evidence="5" id="KW-1185">Reference proteome</keyword>
<dbReference type="InterPro" id="IPR016181">
    <property type="entry name" value="Acyl_CoA_acyltransferase"/>
</dbReference>